<reference evidence="1 2" key="1">
    <citation type="submission" date="2020-08" db="EMBL/GenBank/DDBJ databases">
        <title>Genomic Encyclopedia of Type Strains, Phase IV (KMG-IV): sequencing the most valuable type-strain genomes for metagenomic binning, comparative biology and taxonomic classification.</title>
        <authorList>
            <person name="Goeker M."/>
        </authorList>
    </citation>
    <scope>NUCLEOTIDE SEQUENCE [LARGE SCALE GENOMIC DNA]</scope>
    <source>
        <strain evidence="1 2">DSM 23240</strain>
    </source>
</reference>
<dbReference type="EMBL" id="JACHHQ010000003">
    <property type="protein sequence ID" value="MBB5199842.1"/>
    <property type="molecule type" value="Genomic_DNA"/>
</dbReference>
<evidence type="ECO:0000313" key="1">
    <source>
        <dbReference type="EMBL" id="MBB5199842.1"/>
    </source>
</evidence>
<organism evidence="1 2">
    <name type="scientific">Glaciimonas immobilis</name>
    <dbReference type="NCBI Taxonomy" id="728004"/>
    <lineage>
        <taxon>Bacteria</taxon>
        <taxon>Pseudomonadati</taxon>
        <taxon>Pseudomonadota</taxon>
        <taxon>Betaproteobacteria</taxon>
        <taxon>Burkholderiales</taxon>
        <taxon>Oxalobacteraceae</taxon>
        <taxon>Glaciimonas</taxon>
    </lineage>
</organism>
<comment type="caution">
    <text evidence="1">The sequence shown here is derived from an EMBL/GenBank/DDBJ whole genome shotgun (WGS) entry which is preliminary data.</text>
</comment>
<gene>
    <name evidence="1" type="ORF">HNR39_001674</name>
</gene>
<accession>A0A840RRR1</accession>
<protein>
    <submittedName>
        <fullName evidence="1">Uncharacterized protein</fullName>
    </submittedName>
</protein>
<sequence length="57" mass="6125">MPHLSEYHGSALDCVFFRGEIGVFKIFNDTLKICVGMSALVIVVTAAEIGGDLVIQV</sequence>
<dbReference type="AlphaFoldDB" id="A0A840RRR1"/>
<keyword evidence="2" id="KW-1185">Reference proteome</keyword>
<dbReference type="RefSeq" id="WP_168056211.1">
    <property type="nucleotide sequence ID" value="NZ_JAAOZT010000009.1"/>
</dbReference>
<evidence type="ECO:0000313" key="2">
    <source>
        <dbReference type="Proteomes" id="UP000571084"/>
    </source>
</evidence>
<proteinExistence type="predicted"/>
<dbReference type="Proteomes" id="UP000571084">
    <property type="component" value="Unassembled WGS sequence"/>
</dbReference>
<name>A0A840RRR1_9BURK</name>